<evidence type="ECO:0000256" key="1">
    <source>
        <dbReference type="SAM" id="MobiDB-lite"/>
    </source>
</evidence>
<comment type="caution">
    <text evidence="2">The sequence shown here is derived from an EMBL/GenBank/DDBJ whole genome shotgun (WGS) entry which is preliminary data.</text>
</comment>
<proteinExistence type="predicted"/>
<name>A0AAI8YXG6_9PEZI</name>
<dbReference type="Proteomes" id="UP001296104">
    <property type="component" value="Unassembled WGS sequence"/>
</dbReference>
<feature type="compositionally biased region" description="Basic and acidic residues" evidence="1">
    <location>
        <begin position="45"/>
        <end position="65"/>
    </location>
</feature>
<protein>
    <submittedName>
        <fullName evidence="2">Uncharacterized protein</fullName>
    </submittedName>
</protein>
<accession>A0AAI8YXG6</accession>
<evidence type="ECO:0000313" key="3">
    <source>
        <dbReference type="Proteomes" id="UP001296104"/>
    </source>
</evidence>
<sequence>MYDEDDLVAHFGQLAVSKAVAEGKTEQEARDGWHKLPSQDEMSNEAEHEEYGADIKTTPVKDRKILQPKRRRARPQSWVEGRVGRGEGSVVNPAAAKREVEDEDTAAKHPTTAKLPTAQADDAQMKERDAKNVELRKSTAEISSDFNYFDLQQSGFIHEPRRLRSL</sequence>
<evidence type="ECO:0000313" key="2">
    <source>
        <dbReference type="EMBL" id="CAK3981436.1"/>
    </source>
</evidence>
<feature type="compositionally biased region" description="Basic and acidic residues" evidence="1">
    <location>
        <begin position="123"/>
        <end position="132"/>
    </location>
</feature>
<dbReference type="AlphaFoldDB" id="A0AAI8YXG6"/>
<organism evidence="2 3">
    <name type="scientific">Lecanosticta acicola</name>
    <dbReference type="NCBI Taxonomy" id="111012"/>
    <lineage>
        <taxon>Eukaryota</taxon>
        <taxon>Fungi</taxon>
        <taxon>Dikarya</taxon>
        <taxon>Ascomycota</taxon>
        <taxon>Pezizomycotina</taxon>
        <taxon>Dothideomycetes</taxon>
        <taxon>Dothideomycetidae</taxon>
        <taxon>Mycosphaerellales</taxon>
        <taxon>Mycosphaerellaceae</taxon>
        <taxon>Lecanosticta</taxon>
    </lineage>
</organism>
<gene>
    <name evidence="2" type="ORF">LECACI_7A003777</name>
</gene>
<reference evidence="2" key="1">
    <citation type="submission" date="2023-11" db="EMBL/GenBank/DDBJ databases">
        <authorList>
            <person name="Alioto T."/>
            <person name="Alioto T."/>
            <person name="Gomez Garrido J."/>
        </authorList>
    </citation>
    <scope>NUCLEOTIDE SEQUENCE</scope>
</reference>
<feature type="compositionally biased region" description="Basic and acidic residues" evidence="1">
    <location>
        <begin position="22"/>
        <end position="38"/>
    </location>
</feature>
<keyword evidence="3" id="KW-1185">Reference proteome</keyword>
<feature type="region of interest" description="Disordered" evidence="1">
    <location>
        <begin position="22"/>
        <end position="132"/>
    </location>
</feature>
<dbReference type="EMBL" id="CAVMBE010000019">
    <property type="protein sequence ID" value="CAK3981436.1"/>
    <property type="molecule type" value="Genomic_DNA"/>
</dbReference>